<dbReference type="Proteomes" id="UP001229313">
    <property type="component" value="Chromosome"/>
</dbReference>
<reference evidence="1 2" key="1">
    <citation type="submission" date="2023-08" db="EMBL/GenBank/DDBJ databases">
        <title>The whole genome sequence of Lysobacter yananisis.</title>
        <authorList>
            <person name="Sun H."/>
        </authorList>
    </citation>
    <scope>NUCLEOTIDE SEQUENCE [LARGE SCALE GENOMIC DNA]</scope>
    <source>
        <strain evidence="1 2">SNNU513</strain>
    </source>
</reference>
<proteinExistence type="predicted"/>
<protein>
    <submittedName>
        <fullName evidence="1">Uncharacterized protein</fullName>
    </submittedName>
</protein>
<gene>
    <name evidence="1" type="ORF">RDV84_22795</name>
</gene>
<dbReference type="RefSeq" id="WP_309151721.1">
    <property type="nucleotide sequence ID" value="NZ_CP133568.1"/>
</dbReference>
<sequence>MESNELLADFEAIDPRVGHLLAEAKLSQAASDQLAMDASHLVGVSEDRLEQVRGASFFLRLWYKLSGKTASLERATVADLVEVQRMAWQCLAGMQKQGLFSARAIAVVRNNISQLARTQHRLGGLVLEQTRKVGKLTQDVRVIDWRDSIKVREDYLALPELLRVVKAAFEYADKFDEHGNAVERLEQSHDLELAFTGLGISPNRRITLGEFATRLVEEVLSTGVERFSAITRIGIGERSLDPARVSGLVAGSAFNCIIDLAEEIPHAMRITRSELNGRRTEICQKAARAVVLEPDFEYDLANLAKEIVAGLALVRDLLTPDPVRQVAAAQTVAARALTIDELLAQHVPLKSHALLALDAPTPERQAYVDVLVAVAIGGEANAAQRSFLASVARVLDVDASEQRCESIRNPAVVDISRFLSTLTGRKRQVAWIIDAAFLATRDGAIDPKSRERILQMCQLFDMKNQKAEALLRNAVTLASSESPAEIAEVVCLIHAETREWATIIDFRKISLVGALDGIDKSWREDLKMCMEIRSATMKHRHEVAMSWATVGDEGFMMGVAISIGRKMANGSHEALVEKVRSYASLCSDFIYSANRPLRAFGFDPVDVPSEFGFEFAADETTDCKNEAWNDNMQRSLDNLERYFDALEAAASSSRDRLGAIEAGHWA</sequence>
<organism evidence="1 2">
    <name type="scientific">Lysobacter yananisis</name>
    <dbReference type="NCBI Taxonomy" id="1003114"/>
    <lineage>
        <taxon>Bacteria</taxon>
        <taxon>Pseudomonadati</taxon>
        <taxon>Pseudomonadota</taxon>
        <taxon>Gammaproteobacteria</taxon>
        <taxon>Lysobacterales</taxon>
        <taxon>Lysobacteraceae</taxon>
        <taxon>Lysobacter</taxon>
    </lineage>
</organism>
<evidence type="ECO:0000313" key="2">
    <source>
        <dbReference type="Proteomes" id="UP001229313"/>
    </source>
</evidence>
<keyword evidence="2" id="KW-1185">Reference proteome</keyword>
<evidence type="ECO:0000313" key="1">
    <source>
        <dbReference type="EMBL" id="WMT02759.1"/>
    </source>
</evidence>
<dbReference type="EMBL" id="CP133568">
    <property type="protein sequence ID" value="WMT02759.1"/>
    <property type="molecule type" value="Genomic_DNA"/>
</dbReference>
<name>A0ABY9P748_9GAMM</name>
<accession>A0ABY9P748</accession>